<reference evidence="2 3" key="1">
    <citation type="journal article" date="2017" name="Genome Announc.">
        <title>Genome sequence of the saprophytic ascomycete Epicoccum nigrum ICMP 19927 strain isolated from New Zealand.</title>
        <authorList>
            <person name="Fokin M."/>
            <person name="Fleetwood D."/>
            <person name="Weir B.S."/>
            <person name="Villas-Boas S.G."/>
        </authorList>
    </citation>
    <scope>NUCLEOTIDE SEQUENCE [LARGE SCALE GENOMIC DNA]</scope>
    <source>
        <strain evidence="2 3">ICMP 19927</strain>
    </source>
</reference>
<name>A0A1Y2M0M9_EPING</name>
<protein>
    <submittedName>
        <fullName evidence="2">Uncharacterized protein</fullName>
    </submittedName>
</protein>
<dbReference type="InParanoid" id="A0A1Y2M0M9"/>
<keyword evidence="3" id="KW-1185">Reference proteome</keyword>
<feature type="region of interest" description="Disordered" evidence="1">
    <location>
        <begin position="1"/>
        <end position="71"/>
    </location>
</feature>
<proteinExistence type="predicted"/>
<evidence type="ECO:0000313" key="2">
    <source>
        <dbReference type="EMBL" id="OSS49543.1"/>
    </source>
</evidence>
<evidence type="ECO:0000313" key="3">
    <source>
        <dbReference type="Proteomes" id="UP000193240"/>
    </source>
</evidence>
<dbReference type="Proteomes" id="UP000193240">
    <property type="component" value="Unassembled WGS sequence"/>
</dbReference>
<dbReference type="AlphaFoldDB" id="A0A1Y2M0M9"/>
<dbReference type="EMBL" id="KZ107843">
    <property type="protein sequence ID" value="OSS49543.1"/>
    <property type="molecule type" value="Genomic_DNA"/>
</dbReference>
<gene>
    <name evidence="2" type="ORF">B5807_06226</name>
</gene>
<feature type="compositionally biased region" description="Low complexity" evidence="1">
    <location>
        <begin position="28"/>
        <end position="42"/>
    </location>
</feature>
<feature type="compositionally biased region" description="Basic residues" evidence="1">
    <location>
        <begin position="50"/>
        <end position="61"/>
    </location>
</feature>
<sequence>MADELATRSAWRQELAAREAAASRTQNTDSSSSTPSSNMGFTSRHDPKNGKKHKRAAKKAGKKAEAKERDLVNRDRNAVGLGNVVTKREEWVALEKVERRWLGKEKSVAGRSGRDNWREEWMMHGDGDGEGGW</sequence>
<accession>A0A1Y2M0M9</accession>
<organism evidence="2 3">
    <name type="scientific">Epicoccum nigrum</name>
    <name type="common">Soil fungus</name>
    <name type="synonym">Epicoccum purpurascens</name>
    <dbReference type="NCBI Taxonomy" id="105696"/>
    <lineage>
        <taxon>Eukaryota</taxon>
        <taxon>Fungi</taxon>
        <taxon>Dikarya</taxon>
        <taxon>Ascomycota</taxon>
        <taxon>Pezizomycotina</taxon>
        <taxon>Dothideomycetes</taxon>
        <taxon>Pleosporomycetidae</taxon>
        <taxon>Pleosporales</taxon>
        <taxon>Pleosporineae</taxon>
        <taxon>Didymellaceae</taxon>
        <taxon>Epicoccum</taxon>
    </lineage>
</organism>
<feature type="compositionally biased region" description="Basic and acidic residues" evidence="1">
    <location>
        <begin position="62"/>
        <end position="71"/>
    </location>
</feature>
<evidence type="ECO:0000256" key="1">
    <source>
        <dbReference type="SAM" id="MobiDB-lite"/>
    </source>
</evidence>